<proteinExistence type="predicted"/>
<reference evidence="2" key="1">
    <citation type="submission" date="2017-02" db="UniProtKB">
        <authorList>
            <consortium name="WormBaseParasite"/>
        </authorList>
    </citation>
    <scope>IDENTIFICATION</scope>
</reference>
<name>A0A0R3Q5E8_9BILA</name>
<evidence type="ECO:0000256" key="1">
    <source>
        <dbReference type="SAM" id="MobiDB-lite"/>
    </source>
</evidence>
<protein>
    <submittedName>
        <fullName evidence="2">DUF2642 domain-containing protein</fullName>
    </submittedName>
</protein>
<dbReference type="WBParaSite" id="BTMF_0000154301-mRNA-1">
    <property type="protein sequence ID" value="BTMF_0000154301-mRNA-1"/>
    <property type="gene ID" value="BTMF_0000154301"/>
</dbReference>
<evidence type="ECO:0000313" key="2">
    <source>
        <dbReference type="WBParaSite" id="BTMF_0000154301-mRNA-1"/>
    </source>
</evidence>
<accession>A0A0R3Q5E8</accession>
<feature type="region of interest" description="Disordered" evidence="1">
    <location>
        <begin position="52"/>
        <end position="78"/>
    </location>
</feature>
<sequence>LIKFKIFRNRQMVNMDIEAIARIEAATKALNVTKNKGYDDIIISESKSFSGSKKEISQKKDNNVMQKKEKPPQQRHEKTEKAIILPATETNNKYSDKLAGRKPTDIRALKRKIIGQFFLIVTQTVKKIISITQVQGQRRKIIEEKDVVVVVPFHEIIIIYE</sequence>
<dbReference type="AlphaFoldDB" id="A0A0R3Q5E8"/>
<organism evidence="2">
    <name type="scientific">Brugia timori</name>
    <dbReference type="NCBI Taxonomy" id="42155"/>
    <lineage>
        <taxon>Eukaryota</taxon>
        <taxon>Metazoa</taxon>
        <taxon>Ecdysozoa</taxon>
        <taxon>Nematoda</taxon>
        <taxon>Chromadorea</taxon>
        <taxon>Rhabditida</taxon>
        <taxon>Spirurina</taxon>
        <taxon>Spiruromorpha</taxon>
        <taxon>Filarioidea</taxon>
        <taxon>Onchocercidae</taxon>
        <taxon>Brugia</taxon>
    </lineage>
</organism>